<evidence type="ECO:0000313" key="1">
    <source>
        <dbReference type="EMBL" id="NEV61117.1"/>
    </source>
</evidence>
<protein>
    <submittedName>
        <fullName evidence="1">Uncharacterized protein</fullName>
    </submittedName>
</protein>
<sequence>MNHFQAGAESAKREILQILGVDRPRLEGPRGRRRSARAAAPALLVSLTLLTGMSGAQEAPPSVLRAVTPSYLAEVVSTREDSMSAEPFVTRSGGVQLQSEIFLPEVVAAAGSARTAQAASLPSSLAIELFPDVAWVVDINAASQPAAGILSLNGRITGSDLATFSMTVTRDSFLMTVDAPGGDYRYRVVGETASGLGEVQEIDRRLMGPVYHLPPRIPPVN</sequence>
<comment type="caution">
    <text evidence="1">The sequence shown here is derived from an EMBL/GenBank/DDBJ whole genome shotgun (WGS) entry which is preliminary data.</text>
</comment>
<dbReference type="RefSeq" id="WP_164451166.1">
    <property type="nucleotide sequence ID" value="NZ_JAAIJQ010000008.1"/>
</dbReference>
<dbReference type="Proteomes" id="UP000483379">
    <property type="component" value="Unassembled WGS sequence"/>
</dbReference>
<keyword evidence="2" id="KW-1185">Reference proteome</keyword>
<reference evidence="1 2" key="1">
    <citation type="submission" date="2020-02" db="EMBL/GenBank/DDBJ databases">
        <title>Genome sequences of Thiorhodococcus mannitoliphagus and Thiorhodococcus minor, purple sulfur photosynthetic bacteria in the gammaproteobacterial family, Chromatiaceae.</title>
        <authorList>
            <person name="Aviles F.A."/>
            <person name="Meyer T.E."/>
            <person name="Kyndt J.A."/>
        </authorList>
    </citation>
    <scope>NUCLEOTIDE SEQUENCE [LARGE SCALE GENOMIC DNA]</scope>
    <source>
        <strain evidence="1 2">DSM 11518</strain>
    </source>
</reference>
<accession>A0A6M0JXP8</accession>
<gene>
    <name evidence="1" type="ORF">G3446_04240</name>
</gene>
<name>A0A6M0JXP8_9GAMM</name>
<evidence type="ECO:0000313" key="2">
    <source>
        <dbReference type="Proteomes" id="UP000483379"/>
    </source>
</evidence>
<dbReference type="EMBL" id="JAAIJQ010000008">
    <property type="protein sequence ID" value="NEV61117.1"/>
    <property type="molecule type" value="Genomic_DNA"/>
</dbReference>
<dbReference type="AlphaFoldDB" id="A0A6M0JXP8"/>
<proteinExistence type="predicted"/>
<organism evidence="1 2">
    <name type="scientific">Thiorhodococcus minor</name>
    <dbReference type="NCBI Taxonomy" id="57489"/>
    <lineage>
        <taxon>Bacteria</taxon>
        <taxon>Pseudomonadati</taxon>
        <taxon>Pseudomonadota</taxon>
        <taxon>Gammaproteobacteria</taxon>
        <taxon>Chromatiales</taxon>
        <taxon>Chromatiaceae</taxon>
        <taxon>Thiorhodococcus</taxon>
    </lineage>
</organism>